<gene>
    <name evidence="1" type="ORF">KQX54_004552</name>
</gene>
<keyword evidence="2" id="KW-1185">Reference proteome</keyword>
<sequence>MYKNTKVEVHQRIGEKQMHVTRESYHRGLGLGLRATDYRNSVIPVPVSAANYNHRFPTPLPWFRVA</sequence>
<name>A0AAV7J423_COTGL</name>
<dbReference type="EMBL" id="JAHXZJ010000001">
    <property type="protein sequence ID" value="KAH0566819.1"/>
    <property type="molecule type" value="Genomic_DNA"/>
</dbReference>
<evidence type="ECO:0000313" key="2">
    <source>
        <dbReference type="Proteomes" id="UP000826195"/>
    </source>
</evidence>
<dbReference type="Proteomes" id="UP000826195">
    <property type="component" value="Unassembled WGS sequence"/>
</dbReference>
<evidence type="ECO:0000313" key="1">
    <source>
        <dbReference type="EMBL" id="KAH0566819.1"/>
    </source>
</evidence>
<proteinExistence type="predicted"/>
<comment type="caution">
    <text evidence="1">The sequence shown here is derived from an EMBL/GenBank/DDBJ whole genome shotgun (WGS) entry which is preliminary data.</text>
</comment>
<accession>A0AAV7J423</accession>
<organism evidence="1 2">
    <name type="scientific">Cotesia glomerata</name>
    <name type="common">Lepidopteran parasitic wasp</name>
    <name type="synonym">Apanteles glomeratus</name>
    <dbReference type="NCBI Taxonomy" id="32391"/>
    <lineage>
        <taxon>Eukaryota</taxon>
        <taxon>Metazoa</taxon>
        <taxon>Ecdysozoa</taxon>
        <taxon>Arthropoda</taxon>
        <taxon>Hexapoda</taxon>
        <taxon>Insecta</taxon>
        <taxon>Pterygota</taxon>
        <taxon>Neoptera</taxon>
        <taxon>Endopterygota</taxon>
        <taxon>Hymenoptera</taxon>
        <taxon>Apocrita</taxon>
        <taxon>Ichneumonoidea</taxon>
        <taxon>Braconidae</taxon>
        <taxon>Microgastrinae</taxon>
        <taxon>Cotesia</taxon>
    </lineage>
</organism>
<dbReference type="AlphaFoldDB" id="A0AAV7J423"/>
<protein>
    <submittedName>
        <fullName evidence="1">Uncharacterized protein</fullName>
    </submittedName>
</protein>
<reference evidence="1 2" key="1">
    <citation type="journal article" date="2021" name="J. Hered.">
        <title>A chromosome-level genome assembly of the parasitoid wasp, Cotesia glomerata (Hymenoptera: Braconidae).</title>
        <authorList>
            <person name="Pinto B.J."/>
            <person name="Weis J.J."/>
            <person name="Gamble T."/>
            <person name="Ode P.J."/>
            <person name="Paul R."/>
            <person name="Zaspel J.M."/>
        </authorList>
    </citation>
    <scope>NUCLEOTIDE SEQUENCE [LARGE SCALE GENOMIC DNA]</scope>
    <source>
        <strain evidence="1">CgM1</strain>
    </source>
</reference>